<gene>
    <name evidence="1" type="ORF">L1987_40906</name>
</gene>
<reference evidence="2" key="1">
    <citation type="journal article" date="2022" name="Mol. Ecol. Resour.">
        <title>The genomes of chicory, endive, great burdock and yacon provide insights into Asteraceae palaeo-polyploidization history and plant inulin production.</title>
        <authorList>
            <person name="Fan W."/>
            <person name="Wang S."/>
            <person name="Wang H."/>
            <person name="Wang A."/>
            <person name="Jiang F."/>
            <person name="Liu H."/>
            <person name="Zhao H."/>
            <person name="Xu D."/>
            <person name="Zhang Y."/>
        </authorList>
    </citation>
    <scope>NUCLEOTIDE SEQUENCE [LARGE SCALE GENOMIC DNA]</scope>
    <source>
        <strain evidence="2">cv. Yunnan</strain>
    </source>
</reference>
<accession>A0ACB9GTN5</accession>
<sequence length="145" mass="17336">MDGVGFHGFTTRASKEKSDESKKFQFFKRLEETSYDHFENRSEEDELKLLLKYVKEKKLEVNDIGNIRHLRFVVKKHKAYQSQLSKGTFLIFVEEEEKERVAIISTFLKLGHKEEIIGKYSSKILRRMVARLKETREQKQQKQHQ</sequence>
<reference evidence="1 2" key="2">
    <citation type="journal article" date="2022" name="Mol. Ecol. Resour.">
        <title>The genomes of chicory, endive, great burdock and yacon provide insights into Asteraceae paleo-polyploidization history and plant inulin production.</title>
        <authorList>
            <person name="Fan W."/>
            <person name="Wang S."/>
            <person name="Wang H."/>
            <person name="Wang A."/>
            <person name="Jiang F."/>
            <person name="Liu H."/>
            <person name="Zhao H."/>
            <person name="Xu D."/>
            <person name="Zhang Y."/>
        </authorList>
    </citation>
    <scope>NUCLEOTIDE SEQUENCE [LARGE SCALE GENOMIC DNA]</scope>
    <source>
        <strain evidence="2">cv. Yunnan</strain>
        <tissue evidence="1">Leaves</tissue>
    </source>
</reference>
<evidence type="ECO:0000313" key="1">
    <source>
        <dbReference type="EMBL" id="KAI3786869.1"/>
    </source>
</evidence>
<keyword evidence="2" id="KW-1185">Reference proteome</keyword>
<name>A0ACB9GTN5_9ASTR</name>
<dbReference type="EMBL" id="CM042030">
    <property type="protein sequence ID" value="KAI3786869.1"/>
    <property type="molecule type" value="Genomic_DNA"/>
</dbReference>
<evidence type="ECO:0000313" key="2">
    <source>
        <dbReference type="Proteomes" id="UP001056120"/>
    </source>
</evidence>
<protein>
    <submittedName>
        <fullName evidence="1">Uncharacterized protein</fullName>
    </submittedName>
</protein>
<dbReference type="Proteomes" id="UP001056120">
    <property type="component" value="Linkage Group LG13"/>
</dbReference>
<comment type="caution">
    <text evidence="1">The sequence shown here is derived from an EMBL/GenBank/DDBJ whole genome shotgun (WGS) entry which is preliminary data.</text>
</comment>
<proteinExistence type="predicted"/>
<organism evidence="1 2">
    <name type="scientific">Smallanthus sonchifolius</name>
    <dbReference type="NCBI Taxonomy" id="185202"/>
    <lineage>
        <taxon>Eukaryota</taxon>
        <taxon>Viridiplantae</taxon>
        <taxon>Streptophyta</taxon>
        <taxon>Embryophyta</taxon>
        <taxon>Tracheophyta</taxon>
        <taxon>Spermatophyta</taxon>
        <taxon>Magnoliopsida</taxon>
        <taxon>eudicotyledons</taxon>
        <taxon>Gunneridae</taxon>
        <taxon>Pentapetalae</taxon>
        <taxon>asterids</taxon>
        <taxon>campanulids</taxon>
        <taxon>Asterales</taxon>
        <taxon>Asteraceae</taxon>
        <taxon>Asteroideae</taxon>
        <taxon>Heliantheae alliance</taxon>
        <taxon>Millerieae</taxon>
        <taxon>Smallanthus</taxon>
    </lineage>
</organism>